<evidence type="ECO:0008006" key="3">
    <source>
        <dbReference type="Google" id="ProtNLM"/>
    </source>
</evidence>
<dbReference type="Proteomes" id="UP001602119">
    <property type="component" value="Unassembled WGS sequence"/>
</dbReference>
<proteinExistence type="predicted"/>
<evidence type="ECO:0000313" key="2">
    <source>
        <dbReference type="Proteomes" id="UP001602119"/>
    </source>
</evidence>
<comment type="caution">
    <text evidence="1">The sequence shown here is derived from an EMBL/GenBank/DDBJ whole genome shotgun (WGS) entry which is preliminary data.</text>
</comment>
<keyword evidence="2" id="KW-1185">Reference proteome</keyword>
<sequence>MVVGIIAVLGIAGVVAGGLFLANKVNDVAGQGSPGSDKLPQTIDGLTLSKGGVTGFACSLGGGAMNDVSEAGSIGSYCYVAEEGNGFAMALAGRGEAFDMTWSSMLSNVGGGAEPKNVNGAKCIHDTDATAICVASKGDVSALVVTSGGVSEDTAAKIAVVVAKNVG</sequence>
<protein>
    <recommendedName>
        <fullName evidence="3">DUF3558 domain-containing protein</fullName>
    </recommendedName>
</protein>
<dbReference type="RefSeq" id="WP_066946891.1">
    <property type="nucleotide sequence ID" value="NZ_BBYK01000064.1"/>
</dbReference>
<dbReference type="EMBL" id="JBIAXI010000003">
    <property type="protein sequence ID" value="MFF4772462.1"/>
    <property type="molecule type" value="Genomic_DNA"/>
</dbReference>
<organism evidence="1 2">
    <name type="scientific">Microtetraspora fusca</name>
    <dbReference type="NCBI Taxonomy" id="1997"/>
    <lineage>
        <taxon>Bacteria</taxon>
        <taxon>Bacillati</taxon>
        <taxon>Actinomycetota</taxon>
        <taxon>Actinomycetes</taxon>
        <taxon>Streptosporangiales</taxon>
        <taxon>Streptosporangiaceae</taxon>
        <taxon>Microtetraspora</taxon>
    </lineage>
</organism>
<evidence type="ECO:0000313" key="1">
    <source>
        <dbReference type="EMBL" id="MFF4772462.1"/>
    </source>
</evidence>
<accession>A0ABW6V348</accession>
<reference evidence="1 2" key="1">
    <citation type="submission" date="2024-10" db="EMBL/GenBank/DDBJ databases">
        <title>The Natural Products Discovery Center: Release of the First 8490 Sequenced Strains for Exploring Actinobacteria Biosynthetic Diversity.</title>
        <authorList>
            <person name="Kalkreuter E."/>
            <person name="Kautsar S.A."/>
            <person name="Yang D."/>
            <person name="Bader C.D."/>
            <person name="Teijaro C.N."/>
            <person name="Fluegel L."/>
            <person name="Davis C.M."/>
            <person name="Simpson J.R."/>
            <person name="Lauterbach L."/>
            <person name="Steele A.D."/>
            <person name="Gui C."/>
            <person name="Meng S."/>
            <person name="Li G."/>
            <person name="Viehrig K."/>
            <person name="Ye F."/>
            <person name="Su P."/>
            <person name="Kiefer A.F."/>
            <person name="Nichols A."/>
            <person name="Cepeda A.J."/>
            <person name="Yan W."/>
            <person name="Fan B."/>
            <person name="Jiang Y."/>
            <person name="Adhikari A."/>
            <person name="Zheng C.-J."/>
            <person name="Schuster L."/>
            <person name="Cowan T.M."/>
            <person name="Smanski M.J."/>
            <person name="Chevrette M.G."/>
            <person name="De Carvalho L.P.S."/>
            <person name="Shen B."/>
        </authorList>
    </citation>
    <scope>NUCLEOTIDE SEQUENCE [LARGE SCALE GENOMIC DNA]</scope>
    <source>
        <strain evidence="1 2">NPDC001281</strain>
    </source>
</reference>
<gene>
    <name evidence="1" type="ORF">ACFY05_06345</name>
</gene>
<name>A0ABW6V348_MICFU</name>